<evidence type="ECO:0000313" key="3">
    <source>
        <dbReference type="EMBL" id="RNL38426.1"/>
    </source>
</evidence>
<dbReference type="Pfam" id="PF00582">
    <property type="entry name" value="Usp"/>
    <property type="match status" value="2"/>
</dbReference>
<sequence length="284" mass="29719">MTKILVGVDGTARGDRAVEWAARRAHRTSSQLTLITAVGLDSAKAFGADTDAVRDTVEAALKGLAEKIVQECEGVQVDWLIHDEGILEALADASEGYDMVVLGSHHNAKIGEMLGGTKGLRLSITASVPTVVVPESWSFDDQGRGIVVGVGPDDFDEGAISFGVREAIATGETLELVSAWGLPAGLSRPAEAMGGGLGPVGDQFQAKIDAHIERIKAEHPDLEVSGRTIEGSSPSKVLIAHGGKRRLLVMGTHARSAFGRAIFGSVTHDVLLSPNIPTVVVPKP</sequence>
<dbReference type="PRINTS" id="PR01438">
    <property type="entry name" value="UNVRSLSTRESS"/>
</dbReference>
<dbReference type="Gene3D" id="3.40.50.12370">
    <property type="match status" value="1"/>
</dbReference>
<protein>
    <recommendedName>
        <fullName evidence="2">UspA domain-containing protein</fullName>
    </recommendedName>
</protein>
<dbReference type="EMBL" id="QIBX01000018">
    <property type="protein sequence ID" value="RNL38426.1"/>
    <property type="molecule type" value="Genomic_DNA"/>
</dbReference>
<comment type="caution">
    <text evidence="3">The sequence shown here is derived from an EMBL/GenBank/DDBJ whole genome shotgun (WGS) entry which is preliminary data.</text>
</comment>
<comment type="similarity">
    <text evidence="1">Belongs to the universal stress protein A family.</text>
</comment>
<proteinExistence type="inferred from homology"/>
<accession>A0A3N0AVP4</accession>
<evidence type="ECO:0000256" key="1">
    <source>
        <dbReference type="ARBA" id="ARBA00008791"/>
    </source>
</evidence>
<evidence type="ECO:0000313" key="4">
    <source>
        <dbReference type="Proteomes" id="UP000269591"/>
    </source>
</evidence>
<dbReference type="Proteomes" id="UP000269591">
    <property type="component" value="Unassembled WGS sequence"/>
</dbReference>
<dbReference type="PANTHER" id="PTHR46268">
    <property type="entry name" value="STRESS RESPONSE PROTEIN NHAX"/>
    <property type="match status" value="1"/>
</dbReference>
<dbReference type="InterPro" id="IPR006016">
    <property type="entry name" value="UspA"/>
</dbReference>
<gene>
    <name evidence="3" type="ORF">DMP06_09185</name>
</gene>
<dbReference type="InterPro" id="IPR006015">
    <property type="entry name" value="Universal_stress_UspA"/>
</dbReference>
<feature type="domain" description="UspA" evidence="2">
    <location>
        <begin position="2"/>
        <end position="134"/>
    </location>
</feature>
<feature type="domain" description="UspA" evidence="2">
    <location>
        <begin position="146"/>
        <end position="282"/>
    </location>
</feature>
<dbReference type="AlphaFoldDB" id="A0A3N0AVP4"/>
<dbReference type="PANTHER" id="PTHR46268:SF6">
    <property type="entry name" value="UNIVERSAL STRESS PROTEIN UP12"/>
    <property type="match status" value="1"/>
</dbReference>
<keyword evidence="4" id="KW-1185">Reference proteome</keyword>
<dbReference type="OrthoDB" id="5083414at2"/>
<dbReference type="SUPFAM" id="SSF52402">
    <property type="entry name" value="Adenine nucleotide alpha hydrolases-like"/>
    <property type="match status" value="2"/>
</dbReference>
<dbReference type="CDD" id="cd00293">
    <property type="entry name" value="USP-like"/>
    <property type="match status" value="2"/>
</dbReference>
<evidence type="ECO:0000259" key="2">
    <source>
        <dbReference type="Pfam" id="PF00582"/>
    </source>
</evidence>
<organism evidence="3 4">
    <name type="scientific">Slackia equolifaciens</name>
    <dbReference type="NCBI Taxonomy" id="498718"/>
    <lineage>
        <taxon>Bacteria</taxon>
        <taxon>Bacillati</taxon>
        <taxon>Actinomycetota</taxon>
        <taxon>Coriobacteriia</taxon>
        <taxon>Eggerthellales</taxon>
        <taxon>Eggerthellaceae</taxon>
        <taxon>Slackia</taxon>
    </lineage>
</organism>
<dbReference type="RefSeq" id="WP_123209442.1">
    <property type="nucleotide sequence ID" value="NZ_JBHTHO010000021.1"/>
</dbReference>
<name>A0A3N0AVP4_9ACTN</name>
<reference evidence="4" key="1">
    <citation type="submission" date="2018-05" db="EMBL/GenBank/DDBJ databases">
        <title>Genome Sequencing of selected type strains of the family Eggerthellaceae.</title>
        <authorList>
            <person name="Danylec N."/>
            <person name="Stoll D.A."/>
            <person name="Doetsch A."/>
            <person name="Huch M."/>
        </authorList>
    </citation>
    <scope>NUCLEOTIDE SEQUENCE [LARGE SCALE GENOMIC DNA]</scope>
    <source>
        <strain evidence="4">DSM 24851</strain>
    </source>
</reference>